<dbReference type="EMBL" id="AYSO01000017">
    <property type="protein sequence ID" value="KIE46233.1"/>
    <property type="molecule type" value="Genomic_DNA"/>
</dbReference>
<evidence type="ECO:0000313" key="2">
    <source>
        <dbReference type="EMBL" id="KIE46233.1"/>
    </source>
</evidence>
<dbReference type="InterPro" id="IPR013783">
    <property type="entry name" value="Ig-like_fold"/>
</dbReference>
<reference evidence="2 3" key="1">
    <citation type="journal article" date="2015" name="Infect. Genet. Evol.">
        <title>Genomic sequences of six botulinum neurotoxin-producing strains representing three clostridial species illustrate the mobility and diversity of botulinum neurotoxin genes.</title>
        <authorList>
            <person name="Smith T.J."/>
            <person name="Hill K.K."/>
            <person name="Xie G."/>
            <person name="Foley B.T."/>
            <person name="Williamson C.H."/>
            <person name="Foster J.T."/>
            <person name="Johnson S.L."/>
            <person name="Chertkov O."/>
            <person name="Teshima H."/>
            <person name="Gibbons H.S."/>
            <person name="Johnsky L.A."/>
            <person name="Karavis M.A."/>
            <person name="Smith L.A."/>
        </authorList>
    </citation>
    <scope>NUCLEOTIDE SEQUENCE [LARGE SCALE GENOMIC DNA]</scope>
    <source>
        <strain evidence="2 3">CDC 2741</strain>
    </source>
</reference>
<sequence>MEIIFEYEEKEYLAISTISVIGNFNNYDPIKGQMLKENNKWSFKCVLPPGEHYYKFLINGELRLNDSTANVYLPDDNEELWSVIMINEQDQRLYNNTQYTTHIEKYNITSNINEEEFVTNKKNFNMILDKKIVTRFQFTNVTGLHAVTTAWYTPKGELFQTTENNLFTPQENNDPIMMWFWMDLEDDTCKYPHGTWTMKLFIDGEFILEDQFNLLEANSYSSQGQLTY</sequence>
<dbReference type="InterPro" id="IPR032640">
    <property type="entry name" value="AMPK1_CBM"/>
</dbReference>
<dbReference type="AlphaFoldDB" id="A0A0C1U3Y7"/>
<comment type="caution">
    <text evidence="2">The sequence shown here is derived from an EMBL/GenBank/DDBJ whole genome shotgun (WGS) entry which is preliminary data.</text>
</comment>
<protein>
    <recommendedName>
        <fullName evidence="1">AMP-activated protein kinase glycogen-binding domain-containing protein</fullName>
    </recommendedName>
</protein>
<evidence type="ECO:0000313" key="3">
    <source>
        <dbReference type="Proteomes" id="UP000031366"/>
    </source>
</evidence>
<dbReference type="InterPro" id="IPR014756">
    <property type="entry name" value="Ig_E-set"/>
</dbReference>
<evidence type="ECO:0000259" key="1">
    <source>
        <dbReference type="Pfam" id="PF16561"/>
    </source>
</evidence>
<keyword evidence="3" id="KW-1185">Reference proteome</keyword>
<dbReference type="RefSeq" id="WP_039633783.1">
    <property type="nucleotide sequence ID" value="NZ_AYSO01000017.1"/>
</dbReference>
<dbReference type="OrthoDB" id="1715880at2"/>
<gene>
    <name evidence="2" type="ORF">U732_1870</name>
</gene>
<dbReference type="Pfam" id="PF16561">
    <property type="entry name" value="AMPK1_CBM"/>
    <property type="match status" value="1"/>
</dbReference>
<name>A0A0C1U3Y7_9CLOT</name>
<feature type="domain" description="AMP-activated protein kinase glycogen-binding" evidence="1">
    <location>
        <begin position="17"/>
        <end position="90"/>
    </location>
</feature>
<accession>A0A0C1U3Y7</accession>
<dbReference type="Proteomes" id="UP000031366">
    <property type="component" value="Unassembled WGS sequence"/>
</dbReference>
<organism evidence="2 3">
    <name type="scientific">Clostridium argentinense CDC 2741</name>
    <dbReference type="NCBI Taxonomy" id="1418104"/>
    <lineage>
        <taxon>Bacteria</taxon>
        <taxon>Bacillati</taxon>
        <taxon>Bacillota</taxon>
        <taxon>Clostridia</taxon>
        <taxon>Eubacteriales</taxon>
        <taxon>Clostridiaceae</taxon>
        <taxon>Clostridium</taxon>
    </lineage>
</organism>
<dbReference type="SUPFAM" id="SSF81296">
    <property type="entry name" value="E set domains"/>
    <property type="match status" value="1"/>
</dbReference>
<dbReference type="Gene3D" id="2.60.40.10">
    <property type="entry name" value="Immunoglobulins"/>
    <property type="match status" value="1"/>
</dbReference>
<proteinExistence type="predicted"/>